<proteinExistence type="predicted"/>
<dbReference type="InterPro" id="IPR011990">
    <property type="entry name" value="TPR-like_helical_dom_sf"/>
</dbReference>
<feature type="compositionally biased region" description="Basic and acidic residues" evidence="1">
    <location>
        <begin position="262"/>
        <end position="276"/>
    </location>
</feature>
<evidence type="ECO:0000256" key="2">
    <source>
        <dbReference type="SAM" id="SignalP"/>
    </source>
</evidence>
<reference evidence="3" key="1">
    <citation type="submission" date="2022-03" db="EMBL/GenBank/DDBJ databases">
        <title>Identification of a novel bacterium isolated from mangrove sediments.</title>
        <authorList>
            <person name="Pan X."/>
        </authorList>
    </citation>
    <scope>NUCLEOTIDE SEQUENCE</scope>
    <source>
        <strain evidence="3">B1949</strain>
    </source>
</reference>
<evidence type="ECO:0000313" key="3">
    <source>
        <dbReference type="EMBL" id="MCJ2183217.1"/>
    </source>
</evidence>
<sequence>MERAINPTRAPGFAVYTALAAALLGGFVSHSAMAQSDAGAIVVTGKAFTDQASRAILKAEKRVEKDPRSISRRNALAHVYLGAGRFDSAATTFSDALALGDKDPRTALGLALSYIGSGRNAQALRVLGTWQERIPASDLGLAVALAGNPAQGVAILTDVVRGGENTPKARQNLAYAYALGGQWAEARIIAMQDVPGDQLDARLTQWARTAGPSESRTRVAALLGTPRGVSDPGQPAMLALGGASDAVRYAKADPVPQSVASERSEVLGPSDRRDANGELPALAKAEPMPAVPVVPVPAARRDVSAAPVQIAAVEAPTAEAQHRAFAEVDEAALEAGRAHVRFISRPIVQRIPEVRMSQAMLAEAAPVAVPGHAASLRPAPAHHAGASAPASASVPEGAGTAAFASASSARLQNASFASAETTHLVQLGSFRTIEGARRAWGIFVARDPRLRDHTMRITEAMVAGRRYYRVAAEGFDRGSASSMCSSVQNRGHGCFAYAETRPLPGALPDQPRGSGILRAR</sequence>
<evidence type="ECO:0000256" key="1">
    <source>
        <dbReference type="SAM" id="MobiDB-lite"/>
    </source>
</evidence>
<accession>A0ABT0BDS9</accession>
<name>A0ABT0BDS9_9SPHN</name>
<feature type="chain" id="PRO_5045523410" evidence="2">
    <location>
        <begin position="35"/>
        <end position="520"/>
    </location>
</feature>
<dbReference type="RefSeq" id="WP_244020778.1">
    <property type="nucleotide sequence ID" value="NZ_JALHLF010000038.1"/>
</dbReference>
<dbReference type="Proteomes" id="UP001162881">
    <property type="component" value="Unassembled WGS sequence"/>
</dbReference>
<protein>
    <submittedName>
        <fullName evidence="3">SPOR domain-containing protein</fullName>
    </submittedName>
</protein>
<dbReference type="SUPFAM" id="SSF48452">
    <property type="entry name" value="TPR-like"/>
    <property type="match status" value="1"/>
</dbReference>
<dbReference type="Gene3D" id="1.25.40.10">
    <property type="entry name" value="Tetratricopeptide repeat domain"/>
    <property type="match status" value="1"/>
</dbReference>
<organism evidence="3 4">
    <name type="scientific">Novosphingobium organovorum</name>
    <dbReference type="NCBI Taxonomy" id="2930092"/>
    <lineage>
        <taxon>Bacteria</taxon>
        <taxon>Pseudomonadati</taxon>
        <taxon>Pseudomonadota</taxon>
        <taxon>Alphaproteobacteria</taxon>
        <taxon>Sphingomonadales</taxon>
        <taxon>Sphingomonadaceae</taxon>
        <taxon>Novosphingobium</taxon>
    </lineage>
</organism>
<keyword evidence="2" id="KW-0732">Signal</keyword>
<feature type="signal peptide" evidence="2">
    <location>
        <begin position="1"/>
        <end position="34"/>
    </location>
</feature>
<evidence type="ECO:0000313" key="4">
    <source>
        <dbReference type="Proteomes" id="UP001162881"/>
    </source>
</evidence>
<dbReference type="EMBL" id="JALHLF010000038">
    <property type="protein sequence ID" value="MCJ2183217.1"/>
    <property type="molecule type" value="Genomic_DNA"/>
</dbReference>
<comment type="caution">
    <text evidence="3">The sequence shown here is derived from an EMBL/GenBank/DDBJ whole genome shotgun (WGS) entry which is preliminary data.</text>
</comment>
<keyword evidence="4" id="KW-1185">Reference proteome</keyword>
<feature type="region of interest" description="Disordered" evidence="1">
    <location>
        <begin position="254"/>
        <end position="276"/>
    </location>
</feature>
<dbReference type="Pfam" id="PF14559">
    <property type="entry name" value="TPR_19"/>
    <property type="match status" value="1"/>
</dbReference>
<gene>
    <name evidence="3" type="ORF">MTR62_11005</name>
</gene>